<dbReference type="InterPro" id="IPR002725">
    <property type="entry name" value="YgjP-like_metallopeptidase"/>
</dbReference>
<organism evidence="2 3">
    <name type="scientific">Methanocorpusculum petauri</name>
    <dbReference type="NCBI Taxonomy" id="3002863"/>
    <lineage>
        <taxon>Archaea</taxon>
        <taxon>Methanobacteriati</taxon>
        <taxon>Methanobacteriota</taxon>
        <taxon>Stenosarchaea group</taxon>
        <taxon>Methanomicrobia</taxon>
        <taxon>Methanomicrobiales</taxon>
        <taxon>Methanocorpusculaceae</taxon>
        <taxon>Methanocorpusculum</taxon>
    </lineage>
</organism>
<dbReference type="CDD" id="cd07344">
    <property type="entry name" value="M48_yhfN_like"/>
    <property type="match status" value="1"/>
</dbReference>
<dbReference type="EMBL" id="JAPTGB010000017">
    <property type="protein sequence ID" value="MCZ0861157.1"/>
    <property type="molecule type" value="Genomic_DNA"/>
</dbReference>
<evidence type="ECO:0000259" key="1">
    <source>
        <dbReference type="Pfam" id="PF01863"/>
    </source>
</evidence>
<dbReference type="GO" id="GO:0008237">
    <property type="term" value="F:metallopeptidase activity"/>
    <property type="evidence" value="ECO:0007669"/>
    <property type="project" value="UniProtKB-KW"/>
</dbReference>
<dbReference type="PANTHER" id="PTHR30399">
    <property type="entry name" value="UNCHARACTERIZED PROTEIN YGJP"/>
    <property type="match status" value="1"/>
</dbReference>
<evidence type="ECO:0000313" key="3">
    <source>
        <dbReference type="Proteomes" id="UP001141422"/>
    </source>
</evidence>
<dbReference type="PANTHER" id="PTHR30399:SF1">
    <property type="entry name" value="UTP PYROPHOSPHATASE"/>
    <property type="match status" value="1"/>
</dbReference>
<dbReference type="RefSeq" id="WP_268925350.1">
    <property type="nucleotide sequence ID" value="NZ_JAPTGB010000017.1"/>
</dbReference>
<keyword evidence="2" id="KW-0378">Hydrolase</keyword>
<dbReference type="InterPro" id="IPR053136">
    <property type="entry name" value="UTP_pyrophosphatase-like"/>
</dbReference>
<sequence length="245" mass="28416">MRSEEITGLGTITCNGQEIPYTIIYSNRSKSWAIEVKTDASVIVRMPQNIPPEKVRKLVETKREWIADQVQKYSSRPKISRNYTNGETLPFLGQEYPVIRHTGSPAKAEFTDDRFLITIPDDFTGPDQTALARDLTIMLYRRIGTAPLEKIIQHYAPLAEITPPRLRIRLQERKWGCCTPKNGIIINARILLAPEIVAEYIVVHELAHLRYRHHQKTFWNEVERLMPAYRDAENILKTDGWKFVF</sequence>
<dbReference type="Proteomes" id="UP001141422">
    <property type="component" value="Unassembled WGS sequence"/>
</dbReference>
<protein>
    <submittedName>
        <fullName evidence="2">SprT family zinc-dependent metalloprotease</fullName>
    </submittedName>
</protein>
<evidence type="ECO:0000313" key="2">
    <source>
        <dbReference type="EMBL" id="MCZ0861157.1"/>
    </source>
</evidence>
<proteinExistence type="predicted"/>
<name>A0ABT4IHD3_9EURY</name>
<feature type="domain" description="YgjP-like metallopeptidase" evidence="1">
    <location>
        <begin position="31"/>
        <end position="238"/>
    </location>
</feature>
<gene>
    <name evidence="2" type="ORF">O0S10_07980</name>
</gene>
<dbReference type="Gene3D" id="3.30.2010.10">
    <property type="entry name" value="Metalloproteases ('zincins'), catalytic domain"/>
    <property type="match status" value="1"/>
</dbReference>
<keyword evidence="3" id="KW-1185">Reference proteome</keyword>
<comment type="caution">
    <text evidence="2">The sequence shown here is derived from an EMBL/GenBank/DDBJ whole genome shotgun (WGS) entry which is preliminary data.</text>
</comment>
<dbReference type="Pfam" id="PF01863">
    <property type="entry name" value="YgjP-like"/>
    <property type="match status" value="1"/>
</dbReference>
<accession>A0ABT4IHD3</accession>
<keyword evidence="2" id="KW-0482">Metalloprotease</keyword>
<keyword evidence="2" id="KW-0645">Protease</keyword>
<reference evidence="2" key="1">
    <citation type="submission" date="2022-12" db="EMBL/GenBank/DDBJ databases">
        <title>Isolation and characterisation of novel Methanocorpusculum spp. from native Australian herbivores indicates the genus is ancestrally host-associated.</title>
        <authorList>
            <person name="Volmer J.G."/>
            <person name="Soo R.M."/>
            <person name="Evans P.N."/>
            <person name="Hoedt E.C."/>
            <person name="Astorga Alsina A.L."/>
            <person name="Woodcroft B.J."/>
            <person name="Tyson G.W."/>
            <person name="Hugenholtz P."/>
            <person name="Morrison M."/>
        </authorList>
    </citation>
    <scope>NUCLEOTIDE SEQUENCE</scope>
    <source>
        <strain evidence="2">MG</strain>
    </source>
</reference>